<evidence type="ECO:0000256" key="14">
    <source>
        <dbReference type="ARBA" id="ARBA00023141"/>
    </source>
</evidence>
<evidence type="ECO:0000256" key="3">
    <source>
        <dbReference type="ARBA" id="ARBA00004496"/>
    </source>
</evidence>
<keyword evidence="12 17" id="KW-0862">Zinc</keyword>
<comment type="caution">
    <text evidence="17">Lacks conserved residue(s) required for the propagation of feature annotation.</text>
</comment>
<dbReference type="CDD" id="cd08195">
    <property type="entry name" value="DHQS"/>
    <property type="match status" value="1"/>
</dbReference>
<feature type="binding site" evidence="17">
    <location>
        <position position="139"/>
    </location>
    <ligand>
        <name>NAD(+)</name>
        <dbReference type="ChEBI" id="CHEBI:57540"/>
    </ligand>
</feature>
<keyword evidence="11 17" id="KW-0547">Nucleotide-binding</keyword>
<comment type="similarity">
    <text evidence="5 17">Belongs to the sugar phosphate cyclases superfamily. Dehydroquinate synthase family.</text>
</comment>
<accession>A0ABY8USU1</accession>
<feature type="binding site" evidence="17">
    <location>
        <position position="261"/>
    </location>
    <ligand>
        <name>Zn(2+)</name>
        <dbReference type="ChEBI" id="CHEBI:29105"/>
    </ligand>
</feature>
<feature type="domain" description="3-dehydroquinate synthase N-terminal" evidence="18">
    <location>
        <begin position="65"/>
        <end position="176"/>
    </location>
</feature>
<dbReference type="EMBL" id="CP126446">
    <property type="protein sequence ID" value="WIF96383.1"/>
    <property type="molecule type" value="Genomic_DNA"/>
</dbReference>
<comment type="subcellular location">
    <subcellularLocation>
        <location evidence="3 17">Cytoplasm</location>
    </subcellularLocation>
</comment>
<evidence type="ECO:0000256" key="1">
    <source>
        <dbReference type="ARBA" id="ARBA00001393"/>
    </source>
</evidence>
<evidence type="ECO:0000256" key="16">
    <source>
        <dbReference type="ARBA" id="ARBA00023285"/>
    </source>
</evidence>
<dbReference type="SUPFAM" id="SSF56796">
    <property type="entry name" value="Dehydroquinate synthase-like"/>
    <property type="match status" value="1"/>
</dbReference>
<evidence type="ECO:0000256" key="17">
    <source>
        <dbReference type="HAMAP-Rule" id="MF_00110"/>
    </source>
</evidence>
<evidence type="ECO:0000259" key="19">
    <source>
        <dbReference type="Pfam" id="PF24621"/>
    </source>
</evidence>
<keyword evidence="9 17" id="KW-0028">Amino-acid biosynthesis</keyword>
<dbReference type="Gene3D" id="1.20.1090.10">
    <property type="entry name" value="Dehydroquinate synthase-like - alpha domain"/>
    <property type="match status" value="1"/>
</dbReference>
<evidence type="ECO:0000256" key="10">
    <source>
        <dbReference type="ARBA" id="ARBA00022723"/>
    </source>
</evidence>
<dbReference type="EC" id="4.2.3.4" evidence="6 17"/>
<feature type="binding site" evidence="17">
    <location>
        <position position="244"/>
    </location>
    <ligand>
        <name>Zn(2+)</name>
        <dbReference type="ChEBI" id="CHEBI:29105"/>
    </ligand>
</feature>
<dbReference type="InterPro" id="IPR030963">
    <property type="entry name" value="DHQ_synth_fam"/>
</dbReference>
<dbReference type="Pfam" id="PF01761">
    <property type="entry name" value="DHQ_synthase"/>
    <property type="match status" value="1"/>
</dbReference>
<organism evidence="20 21">
    <name type="scientific">Pontibacillus chungwhensis</name>
    <dbReference type="NCBI Taxonomy" id="265426"/>
    <lineage>
        <taxon>Bacteria</taxon>
        <taxon>Bacillati</taxon>
        <taxon>Bacillota</taxon>
        <taxon>Bacilli</taxon>
        <taxon>Bacillales</taxon>
        <taxon>Bacillaceae</taxon>
        <taxon>Pontibacillus</taxon>
    </lineage>
</organism>
<comment type="catalytic activity">
    <reaction evidence="1 17">
        <text>7-phospho-2-dehydro-3-deoxy-D-arabino-heptonate = 3-dehydroquinate + phosphate</text>
        <dbReference type="Rhea" id="RHEA:21968"/>
        <dbReference type="ChEBI" id="CHEBI:32364"/>
        <dbReference type="ChEBI" id="CHEBI:43474"/>
        <dbReference type="ChEBI" id="CHEBI:58394"/>
        <dbReference type="EC" id="4.2.3.4"/>
    </reaction>
</comment>
<feature type="domain" description="3-dehydroquinate synthase C-terminal" evidence="19">
    <location>
        <begin position="178"/>
        <end position="321"/>
    </location>
</feature>
<dbReference type="Proteomes" id="UP001236652">
    <property type="component" value="Chromosome"/>
</dbReference>
<dbReference type="HAMAP" id="MF_00110">
    <property type="entry name" value="DHQ_synthase"/>
    <property type="match status" value="1"/>
</dbReference>
<comment type="pathway">
    <text evidence="4 17">Metabolic intermediate biosynthesis; chorismate biosynthesis; chorismate from D-erythrose 4-phosphate and phosphoenolpyruvate: step 2/7.</text>
</comment>
<keyword evidence="14 17" id="KW-0057">Aromatic amino acid biosynthesis</keyword>
<feature type="binding site" evidence="17">
    <location>
        <position position="181"/>
    </location>
    <ligand>
        <name>Zn(2+)</name>
        <dbReference type="ChEBI" id="CHEBI:29105"/>
    </ligand>
</feature>
<keyword evidence="21" id="KW-1185">Reference proteome</keyword>
<evidence type="ECO:0000256" key="8">
    <source>
        <dbReference type="ARBA" id="ARBA00022490"/>
    </source>
</evidence>
<feature type="binding site" evidence="17">
    <location>
        <begin position="103"/>
        <end position="107"/>
    </location>
    <ligand>
        <name>NAD(+)</name>
        <dbReference type="ChEBI" id="CHEBI:57540"/>
    </ligand>
</feature>
<dbReference type="InterPro" id="IPR056179">
    <property type="entry name" value="DHQS_C"/>
</dbReference>
<dbReference type="Gene3D" id="3.40.50.1970">
    <property type="match status" value="1"/>
</dbReference>
<comment type="function">
    <text evidence="17">Catalyzes the conversion of 3-deoxy-D-arabino-heptulosonate 7-phosphate (DAHP) to dehydroquinate (DHQ).</text>
</comment>
<dbReference type="PIRSF" id="PIRSF001455">
    <property type="entry name" value="DHQ_synth"/>
    <property type="match status" value="1"/>
</dbReference>
<comment type="cofactor">
    <cofactor evidence="17">
        <name>Co(2+)</name>
        <dbReference type="ChEBI" id="CHEBI:48828"/>
    </cofactor>
    <cofactor evidence="17">
        <name>Zn(2+)</name>
        <dbReference type="ChEBI" id="CHEBI:29105"/>
    </cofactor>
    <text evidence="17">Binds 1 divalent metal cation per subunit. Can use either Co(2+) or Zn(2+).</text>
</comment>
<evidence type="ECO:0000256" key="12">
    <source>
        <dbReference type="ARBA" id="ARBA00022833"/>
    </source>
</evidence>
<evidence type="ECO:0000256" key="2">
    <source>
        <dbReference type="ARBA" id="ARBA00001911"/>
    </source>
</evidence>
<keyword evidence="10 17" id="KW-0479">Metal-binding</keyword>
<evidence type="ECO:0000313" key="20">
    <source>
        <dbReference type="EMBL" id="WIF96383.1"/>
    </source>
</evidence>
<feature type="binding site" evidence="17">
    <location>
        <position position="148"/>
    </location>
    <ligand>
        <name>NAD(+)</name>
        <dbReference type="ChEBI" id="CHEBI:57540"/>
    </ligand>
</feature>
<evidence type="ECO:0000256" key="7">
    <source>
        <dbReference type="ARBA" id="ARBA00017684"/>
    </source>
</evidence>
<evidence type="ECO:0000256" key="13">
    <source>
        <dbReference type="ARBA" id="ARBA00023027"/>
    </source>
</evidence>
<proteinExistence type="inferred from homology"/>
<evidence type="ECO:0000256" key="5">
    <source>
        <dbReference type="ARBA" id="ARBA00005412"/>
    </source>
</evidence>
<evidence type="ECO:0000256" key="9">
    <source>
        <dbReference type="ARBA" id="ARBA00022605"/>
    </source>
</evidence>
<dbReference type="PANTHER" id="PTHR43622">
    <property type="entry name" value="3-DEHYDROQUINATE SYNTHASE"/>
    <property type="match status" value="1"/>
</dbReference>
<protein>
    <recommendedName>
        <fullName evidence="7 17">3-dehydroquinate synthase</fullName>
        <shortName evidence="17">DHQS</shortName>
        <ecNumber evidence="6 17">4.2.3.4</ecNumber>
    </recommendedName>
</protein>
<evidence type="ECO:0000256" key="6">
    <source>
        <dbReference type="ARBA" id="ARBA00013031"/>
    </source>
</evidence>
<keyword evidence="13 17" id="KW-0520">NAD</keyword>
<dbReference type="InterPro" id="IPR050071">
    <property type="entry name" value="Dehydroquinate_synthase"/>
</dbReference>
<dbReference type="InterPro" id="IPR016037">
    <property type="entry name" value="DHQ_synth_AroB"/>
</dbReference>
<dbReference type="RefSeq" id="WP_231416644.1">
    <property type="nucleotide sequence ID" value="NZ_CP126446.1"/>
</dbReference>
<evidence type="ECO:0000259" key="18">
    <source>
        <dbReference type="Pfam" id="PF01761"/>
    </source>
</evidence>
<evidence type="ECO:0000313" key="21">
    <source>
        <dbReference type="Proteomes" id="UP001236652"/>
    </source>
</evidence>
<evidence type="ECO:0000256" key="11">
    <source>
        <dbReference type="ARBA" id="ARBA00022741"/>
    </source>
</evidence>
<dbReference type="PANTHER" id="PTHR43622:SF7">
    <property type="entry name" value="3-DEHYDROQUINATE SYNTHASE, CHLOROPLASTIC"/>
    <property type="match status" value="1"/>
</dbReference>
<dbReference type="Pfam" id="PF24621">
    <property type="entry name" value="DHQS_C"/>
    <property type="match status" value="1"/>
</dbReference>
<reference evidence="20 21" key="1">
    <citation type="submission" date="2023-05" db="EMBL/GenBank/DDBJ databases">
        <title>Comparative genomics reveals the evidence of polycyclic aromatic hydrocarbons degradation in moderately halophilic genus Pontibacillus.</title>
        <authorList>
            <person name="Yang H."/>
            <person name="Qian Z."/>
        </authorList>
    </citation>
    <scope>NUCLEOTIDE SEQUENCE [LARGE SCALE GENOMIC DNA]</scope>
    <source>
        <strain evidence="21">HN14</strain>
    </source>
</reference>
<dbReference type="GO" id="GO:0003856">
    <property type="term" value="F:3-dehydroquinate synthase activity"/>
    <property type="evidence" value="ECO:0007669"/>
    <property type="project" value="UniProtKB-EC"/>
</dbReference>
<gene>
    <name evidence="17 20" type="primary">aroB</name>
    <name evidence="20" type="ORF">QNI29_11525</name>
</gene>
<evidence type="ECO:0000256" key="4">
    <source>
        <dbReference type="ARBA" id="ARBA00004661"/>
    </source>
</evidence>
<keyword evidence="15 17" id="KW-0456">Lyase</keyword>
<name>A0ABY8USU1_9BACI</name>
<comment type="cofactor">
    <cofactor evidence="2 17">
        <name>NAD(+)</name>
        <dbReference type="ChEBI" id="CHEBI:57540"/>
    </cofactor>
</comment>
<keyword evidence="16 17" id="KW-0170">Cobalt</keyword>
<dbReference type="NCBIfam" id="TIGR01357">
    <property type="entry name" value="aroB"/>
    <property type="match status" value="1"/>
</dbReference>
<feature type="binding site" evidence="17">
    <location>
        <begin position="127"/>
        <end position="128"/>
    </location>
    <ligand>
        <name>NAD(+)</name>
        <dbReference type="ChEBI" id="CHEBI:57540"/>
    </ligand>
</feature>
<keyword evidence="8 17" id="KW-0963">Cytoplasm</keyword>
<dbReference type="InterPro" id="IPR030960">
    <property type="entry name" value="DHQS/DOIS_N"/>
</dbReference>
<evidence type="ECO:0000256" key="15">
    <source>
        <dbReference type="ARBA" id="ARBA00023239"/>
    </source>
</evidence>
<sequence length="361" mass="40482">MEQLHVKHEHGSYTVSIGSGLRHTISEHLPKSYRQVFIITDSNVAPLYMDDVKQSFPETTVVTTYVVPAGEESKSLSVFYDCHTKAIEYGVDRQSSIVALGGGVIGDLAGYVAASYMRGVDYVQVPTTLLAHDSSVGGKVAINHALGKNLIGHFYQPVAVIYDTASLNTLSKTEWRSGMAEVIKHAWIAHDQAFLDQCYSIDHFEDVDKDLLNSLILQGIAVKARIVTEDEREQGNRRFLNFGHTLAHAIEAEMGYGEITHGEAVAIGMDFALKVSESYFDCSLNRMNFRNWIMAHGYPISVINHLDQHELLHRMTRDKKNVNSEIRMVLLSKQGNPQVVSFTKDEIRNELKEYHKEVSQV</sequence>